<comment type="pathway">
    <text evidence="6">Carbohydrate degradation; L-rhamnose degradation; glycerone phosphate from L-rhamnose: step 1/3.</text>
</comment>
<dbReference type="NCBIfam" id="TIGR01748">
    <property type="entry name" value="rhaA"/>
    <property type="match status" value="1"/>
</dbReference>
<dbReference type="Gene3D" id="3.20.20.150">
    <property type="entry name" value="Divalent-metal-dependent TIM barrel enzymes"/>
    <property type="match status" value="1"/>
</dbReference>
<sequence length="421" mass="47432">MNTHNIEKAYQLAKEQYAALGVDTEKAVEKMKEVVISLHCWQTDDVGGFEKPDAALSGGGIQTTGNYPGKATTIEQMRTDLEKVMQLLPGKQRLNLHAIYGEFGGKLVDRDEIGVEHFQGWIDWARAQGIGLDFNGTFFSHPKADSGFTLSSKDEGIRQFWVEHMKRCREIGAEMGKQLGTPCVHNTWIPDGSKDVPVDRNGYRSLLKKSLDEGFEKEFSKEYLKDAVESKLFGIGAESMTVGSHDFYLGYAVANNKLICLDNGHFHPTEQVGDKVSSCLQFVDEVLLHVTRPVRWDSDHVVTLNEEVQLIASEIVRNNFFNRVNTGLDFFDASINRIGAYVIGTRAAQKAFLVALLEPSAQLVQLEEEERYFERLALLEELKTKPFGAVWDYYCLQNDVPAGEDYIAEVVQYEKEVLSKR</sequence>
<dbReference type="GO" id="GO:0019301">
    <property type="term" value="P:rhamnose catabolic process"/>
    <property type="evidence" value="ECO:0007669"/>
    <property type="project" value="UniProtKB-UniRule"/>
</dbReference>
<dbReference type="PANTHER" id="PTHR30268">
    <property type="entry name" value="L-RHAMNOSE ISOMERASE"/>
    <property type="match status" value="1"/>
</dbReference>
<proteinExistence type="inferred from homology"/>
<comment type="caution">
    <text evidence="8">The sequence shown here is derived from an EMBL/GenBank/DDBJ whole genome shotgun (WGS) entry which is preliminary data.</text>
</comment>
<comment type="catalytic activity">
    <reaction evidence="6">
        <text>L-rhamnopyranose = L-rhamnulose</text>
        <dbReference type="Rhea" id="RHEA:23160"/>
        <dbReference type="ChEBI" id="CHEBI:17897"/>
        <dbReference type="ChEBI" id="CHEBI:62346"/>
        <dbReference type="EC" id="5.3.1.14"/>
    </reaction>
</comment>
<dbReference type="EMBL" id="QWET01000026">
    <property type="protein sequence ID" value="RIH63090.1"/>
    <property type="molecule type" value="Genomic_DNA"/>
</dbReference>
<evidence type="ECO:0000256" key="1">
    <source>
        <dbReference type="ARBA" id="ARBA00022490"/>
    </source>
</evidence>
<organism evidence="8 9">
    <name type="scientific">Mariniphaga sediminis</name>
    <dbReference type="NCBI Taxonomy" id="1628158"/>
    <lineage>
        <taxon>Bacteria</taxon>
        <taxon>Pseudomonadati</taxon>
        <taxon>Bacteroidota</taxon>
        <taxon>Bacteroidia</taxon>
        <taxon>Marinilabiliales</taxon>
        <taxon>Prolixibacteraceae</taxon>
        <taxon>Mariniphaga</taxon>
    </lineage>
</organism>
<comment type="cofactor">
    <cofactor evidence="6">
        <name>Mn(2+)</name>
        <dbReference type="ChEBI" id="CHEBI:29035"/>
    </cofactor>
    <text evidence="6">Binds 1 Mn(2+) ion per subunit.</text>
</comment>
<comment type="subcellular location">
    <subcellularLocation>
        <location evidence="6">Cytoplasm</location>
    </subcellularLocation>
</comment>
<dbReference type="UniPathway" id="UPA00541">
    <property type="reaction ID" value="UER00601"/>
</dbReference>
<evidence type="ECO:0000313" key="8">
    <source>
        <dbReference type="EMBL" id="RIH63090.1"/>
    </source>
</evidence>
<keyword evidence="3 6" id="KW-0464">Manganese</keyword>
<protein>
    <recommendedName>
        <fullName evidence="6 7">L-rhamnose isomerase</fullName>
        <ecNumber evidence="6 7">5.3.1.14</ecNumber>
    </recommendedName>
</protein>
<feature type="binding site" evidence="6">
    <location>
        <position position="297"/>
    </location>
    <ligand>
        <name>Mn(2+)</name>
        <dbReference type="ChEBI" id="CHEBI:29035"/>
    </ligand>
</feature>
<dbReference type="GO" id="GO:0005737">
    <property type="term" value="C:cytoplasm"/>
    <property type="evidence" value="ECO:0007669"/>
    <property type="project" value="UniProtKB-SubCell"/>
</dbReference>
<keyword evidence="4 6" id="KW-0413">Isomerase</keyword>
<comment type="function">
    <text evidence="6">Catalyzes the interconversion of L-rhamnose and L-rhamnulose.</text>
</comment>
<dbReference type="NCBIfam" id="NF002203">
    <property type="entry name" value="PRK01076.1"/>
    <property type="match status" value="1"/>
</dbReference>
<evidence type="ECO:0000256" key="5">
    <source>
        <dbReference type="ARBA" id="ARBA00023308"/>
    </source>
</evidence>
<keyword evidence="2 6" id="KW-0479">Metal-binding</keyword>
<dbReference type="Pfam" id="PF06134">
    <property type="entry name" value="RhaA"/>
    <property type="match status" value="1"/>
</dbReference>
<gene>
    <name evidence="6" type="primary">rhaA</name>
    <name evidence="8" type="ORF">D1164_21525</name>
</gene>
<dbReference type="OrthoDB" id="9766697at2"/>
<dbReference type="EC" id="5.3.1.14" evidence="6 7"/>
<evidence type="ECO:0000313" key="9">
    <source>
        <dbReference type="Proteomes" id="UP000266441"/>
    </source>
</evidence>
<evidence type="ECO:0000256" key="6">
    <source>
        <dbReference type="HAMAP-Rule" id="MF_00541"/>
    </source>
</evidence>
<dbReference type="InterPro" id="IPR036237">
    <property type="entry name" value="Xyl_isomerase-like_sf"/>
</dbReference>
<feature type="binding site" evidence="6">
    <location>
        <position position="299"/>
    </location>
    <ligand>
        <name>Mn(2+)</name>
        <dbReference type="ChEBI" id="CHEBI:29035"/>
    </ligand>
</feature>
<feature type="binding site" evidence="6">
    <location>
        <position position="265"/>
    </location>
    <ligand>
        <name>Mn(2+)</name>
        <dbReference type="ChEBI" id="CHEBI:29035"/>
    </ligand>
</feature>
<evidence type="ECO:0000256" key="2">
    <source>
        <dbReference type="ARBA" id="ARBA00022723"/>
    </source>
</evidence>
<dbReference type="Proteomes" id="UP000266441">
    <property type="component" value="Unassembled WGS sequence"/>
</dbReference>
<dbReference type="GO" id="GO:0008740">
    <property type="term" value="F:L-rhamnose isomerase activity"/>
    <property type="evidence" value="ECO:0007669"/>
    <property type="project" value="UniProtKB-UniRule"/>
</dbReference>
<accession>A0A399CYE4</accession>
<keyword evidence="9" id="KW-1185">Reference proteome</keyword>
<dbReference type="InterPro" id="IPR050337">
    <property type="entry name" value="L-rhamnose_isomerase"/>
</dbReference>
<dbReference type="SUPFAM" id="SSF51658">
    <property type="entry name" value="Xylose isomerase-like"/>
    <property type="match status" value="1"/>
</dbReference>
<dbReference type="AlphaFoldDB" id="A0A399CYE4"/>
<dbReference type="PANTHER" id="PTHR30268:SF0">
    <property type="entry name" value="L-RHAMNOSE ISOMERASE"/>
    <property type="match status" value="1"/>
</dbReference>
<evidence type="ECO:0000256" key="7">
    <source>
        <dbReference type="NCBIfam" id="TIGR01748"/>
    </source>
</evidence>
<evidence type="ECO:0000256" key="4">
    <source>
        <dbReference type="ARBA" id="ARBA00023235"/>
    </source>
</evidence>
<reference evidence="8 9" key="1">
    <citation type="journal article" date="2015" name="Int. J. Syst. Evol. Microbiol.">
        <title>Mariniphaga sediminis sp. nov., isolated from coastal sediment.</title>
        <authorList>
            <person name="Wang F.Q."/>
            <person name="Shen Q.Y."/>
            <person name="Chen G.J."/>
            <person name="Du Z.J."/>
        </authorList>
    </citation>
    <scope>NUCLEOTIDE SEQUENCE [LARGE SCALE GENOMIC DNA]</scope>
    <source>
        <strain evidence="8 9">SY21</strain>
    </source>
</reference>
<dbReference type="HAMAP" id="MF_00541">
    <property type="entry name" value="RhaA"/>
    <property type="match status" value="1"/>
</dbReference>
<comment type="similarity">
    <text evidence="6">Belongs to the rhamnose isomerase family.</text>
</comment>
<name>A0A399CYE4_9BACT</name>
<evidence type="ECO:0000256" key="3">
    <source>
        <dbReference type="ARBA" id="ARBA00023211"/>
    </source>
</evidence>
<keyword evidence="1 6" id="KW-0963">Cytoplasm</keyword>
<dbReference type="RefSeq" id="WP_119351974.1">
    <property type="nucleotide sequence ID" value="NZ_QWET01000026.1"/>
</dbReference>
<dbReference type="GO" id="GO:0019324">
    <property type="term" value="P:L-lyxose metabolic process"/>
    <property type="evidence" value="ECO:0007669"/>
    <property type="project" value="TreeGrafter"/>
</dbReference>
<dbReference type="GO" id="GO:0030145">
    <property type="term" value="F:manganese ion binding"/>
    <property type="evidence" value="ECO:0007669"/>
    <property type="project" value="UniProtKB-UniRule"/>
</dbReference>
<keyword evidence="5 6" id="KW-0684">Rhamnose metabolism</keyword>
<dbReference type="InterPro" id="IPR009308">
    <property type="entry name" value="Rhamnose_isomerase"/>
</dbReference>